<organism evidence="1 2">
    <name type="scientific">Bauhinia variegata</name>
    <name type="common">Purple orchid tree</name>
    <name type="synonym">Phanera variegata</name>
    <dbReference type="NCBI Taxonomy" id="167791"/>
    <lineage>
        <taxon>Eukaryota</taxon>
        <taxon>Viridiplantae</taxon>
        <taxon>Streptophyta</taxon>
        <taxon>Embryophyta</taxon>
        <taxon>Tracheophyta</taxon>
        <taxon>Spermatophyta</taxon>
        <taxon>Magnoliopsida</taxon>
        <taxon>eudicotyledons</taxon>
        <taxon>Gunneridae</taxon>
        <taxon>Pentapetalae</taxon>
        <taxon>rosids</taxon>
        <taxon>fabids</taxon>
        <taxon>Fabales</taxon>
        <taxon>Fabaceae</taxon>
        <taxon>Cercidoideae</taxon>
        <taxon>Cercideae</taxon>
        <taxon>Bauhiniinae</taxon>
        <taxon>Bauhinia</taxon>
    </lineage>
</organism>
<evidence type="ECO:0000313" key="1">
    <source>
        <dbReference type="EMBL" id="KAI4328314.1"/>
    </source>
</evidence>
<protein>
    <submittedName>
        <fullName evidence="1">Uncharacterized protein</fullName>
    </submittedName>
</protein>
<comment type="caution">
    <text evidence="1">The sequence shown here is derived from an EMBL/GenBank/DDBJ whole genome shotgun (WGS) entry which is preliminary data.</text>
</comment>
<sequence length="79" mass="9301">MKNVDGLNDFPFTFSREATHEVCENQETRLSNGWDFSRSLCPCFGPNSAISEELHNWEDYYKWRRIPLDSPVALLLHRL</sequence>
<keyword evidence="2" id="KW-1185">Reference proteome</keyword>
<accession>A0ACB9MXV8</accession>
<evidence type="ECO:0000313" key="2">
    <source>
        <dbReference type="Proteomes" id="UP000828941"/>
    </source>
</evidence>
<dbReference type="Proteomes" id="UP000828941">
    <property type="component" value="Chromosome 8"/>
</dbReference>
<reference evidence="1 2" key="1">
    <citation type="journal article" date="2022" name="DNA Res.">
        <title>Chromosomal-level genome assembly of the orchid tree Bauhinia variegata (Leguminosae; Cercidoideae) supports the allotetraploid origin hypothesis of Bauhinia.</title>
        <authorList>
            <person name="Zhong Y."/>
            <person name="Chen Y."/>
            <person name="Zheng D."/>
            <person name="Pang J."/>
            <person name="Liu Y."/>
            <person name="Luo S."/>
            <person name="Meng S."/>
            <person name="Qian L."/>
            <person name="Wei D."/>
            <person name="Dai S."/>
            <person name="Zhou R."/>
        </authorList>
    </citation>
    <scope>NUCLEOTIDE SEQUENCE [LARGE SCALE GENOMIC DNA]</scope>
    <source>
        <strain evidence="1">BV-YZ2020</strain>
    </source>
</reference>
<dbReference type="EMBL" id="CM039433">
    <property type="protein sequence ID" value="KAI4328314.1"/>
    <property type="molecule type" value="Genomic_DNA"/>
</dbReference>
<proteinExistence type="predicted"/>
<name>A0ACB9MXV8_BAUVA</name>
<gene>
    <name evidence="1" type="ORF">L6164_020677</name>
</gene>